<evidence type="ECO:0000313" key="2">
    <source>
        <dbReference type="EMBL" id="KAH8705503.1"/>
    </source>
</evidence>
<dbReference type="Proteomes" id="UP001201262">
    <property type="component" value="Unassembled WGS sequence"/>
</dbReference>
<proteinExistence type="predicted"/>
<feature type="compositionally biased region" description="Polar residues" evidence="1">
    <location>
        <begin position="66"/>
        <end position="81"/>
    </location>
</feature>
<dbReference type="AlphaFoldDB" id="A0AAD4L416"/>
<feature type="compositionally biased region" description="Polar residues" evidence="1">
    <location>
        <begin position="31"/>
        <end position="55"/>
    </location>
</feature>
<feature type="region of interest" description="Disordered" evidence="1">
    <location>
        <begin position="1"/>
        <end position="107"/>
    </location>
</feature>
<evidence type="ECO:0000313" key="3">
    <source>
        <dbReference type="Proteomes" id="UP001201262"/>
    </source>
</evidence>
<dbReference type="RefSeq" id="XP_046078124.1">
    <property type="nucleotide sequence ID" value="XM_046209455.1"/>
</dbReference>
<accession>A0AAD4L416</accession>
<comment type="caution">
    <text evidence="2">The sequence shown here is derived from an EMBL/GenBank/DDBJ whole genome shotgun (WGS) entry which is preliminary data.</text>
</comment>
<protein>
    <submittedName>
        <fullName evidence="2">Uncharacterized protein</fullName>
    </submittedName>
</protein>
<evidence type="ECO:0000256" key="1">
    <source>
        <dbReference type="SAM" id="MobiDB-lite"/>
    </source>
</evidence>
<reference evidence="2" key="1">
    <citation type="submission" date="2021-12" db="EMBL/GenBank/DDBJ databases">
        <title>Convergent genome expansion in fungi linked to evolution of root-endophyte symbiosis.</title>
        <authorList>
            <consortium name="DOE Joint Genome Institute"/>
            <person name="Ke Y.-H."/>
            <person name="Bonito G."/>
            <person name="Liao H.-L."/>
            <person name="Looney B."/>
            <person name="Rojas-Flechas A."/>
            <person name="Nash J."/>
            <person name="Hameed K."/>
            <person name="Schadt C."/>
            <person name="Martin F."/>
            <person name="Crous P.W."/>
            <person name="Miettinen O."/>
            <person name="Magnuson J.K."/>
            <person name="Labbe J."/>
            <person name="Jacobson D."/>
            <person name="Doktycz M.J."/>
            <person name="Veneault-Fourrey C."/>
            <person name="Kuo A."/>
            <person name="Mondo S."/>
            <person name="Calhoun S."/>
            <person name="Riley R."/>
            <person name="Ohm R."/>
            <person name="LaButti K."/>
            <person name="Andreopoulos B."/>
            <person name="Pangilinan J."/>
            <person name="Nolan M."/>
            <person name="Tritt A."/>
            <person name="Clum A."/>
            <person name="Lipzen A."/>
            <person name="Daum C."/>
            <person name="Barry K."/>
            <person name="Grigoriev I.V."/>
            <person name="Vilgalys R."/>
        </authorList>
    </citation>
    <scope>NUCLEOTIDE SEQUENCE</scope>
    <source>
        <strain evidence="2">PMI_201</strain>
    </source>
</reference>
<keyword evidence="3" id="KW-1185">Reference proteome</keyword>
<name>A0AAD4L416_9EURO</name>
<dbReference type="EMBL" id="JAJTJA010000001">
    <property type="protein sequence ID" value="KAH8705503.1"/>
    <property type="molecule type" value="Genomic_DNA"/>
</dbReference>
<dbReference type="GeneID" id="70239742"/>
<gene>
    <name evidence="2" type="ORF">BGW36DRAFT_14388</name>
</gene>
<organism evidence="2 3">
    <name type="scientific">Talaromyces proteolyticus</name>
    <dbReference type="NCBI Taxonomy" id="1131652"/>
    <lineage>
        <taxon>Eukaryota</taxon>
        <taxon>Fungi</taxon>
        <taxon>Dikarya</taxon>
        <taxon>Ascomycota</taxon>
        <taxon>Pezizomycotina</taxon>
        <taxon>Eurotiomycetes</taxon>
        <taxon>Eurotiomycetidae</taxon>
        <taxon>Eurotiales</taxon>
        <taxon>Trichocomaceae</taxon>
        <taxon>Talaromyces</taxon>
        <taxon>Talaromyces sect. Bacilispori</taxon>
    </lineage>
</organism>
<sequence>MDEFYKPQNGPIYHRYPYPPEWRNAIPNDLSDANETGHSSVLASTYQLPTTSSVRSPRFHEVHEPQAQSQSHLQPRSSPTISDVPPCSPKRQRTSDSMAITGSFPLPYKPPSDTYSYQRTPLQHNTGGVYGYEPDRLYLTLQRIHLYLLEVRAEHLLISTPAGYMGFLT</sequence>